<dbReference type="InterPro" id="IPR029052">
    <property type="entry name" value="Metallo-depent_PP-like"/>
</dbReference>
<dbReference type="InterPro" id="IPR006186">
    <property type="entry name" value="Ser/Thr-sp_prot-phosphatase"/>
</dbReference>
<organism evidence="4 5">
    <name type="scientific">Strongyloides venezuelensis</name>
    <name type="common">Threadworm</name>
    <dbReference type="NCBI Taxonomy" id="75913"/>
    <lineage>
        <taxon>Eukaryota</taxon>
        <taxon>Metazoa</taxon>
        <taxon>Ecdysozoa</taxon>
        <taxon>Nematoda</taxon>
        <taxon>Chromadorea</taxon>
        <taxon>Rhabditida</taxon>
        <taxon>Tylenchina</taxon>
        <taxon>Panagrolaimomorpha</taxon>
        <taxon>Strongyloidoidea</taxon>
        <taxon>Strongyloididae</taxon>
        <taxon>Strongyloides</taxon>
    </lineage>
</organism>
<dbReference type="SUPFAM" id="SSF56300">
    <property type="entry name" value="Metallo-dependent phosphatases"/>
    <property type="match status" value="1"/>
</dbReference>
<accession>A0A0K0FKI0</accession>
<dbReference type="Proteomes" id="UP000035680">
    <property type="component" value="Unassembled WGS sequence"/>
</dbReference>
<feature type="region of interest" description="Disordered" evidence="2">
    <location>
        <begin position="1"/>
        <end position="30"/>
    </location>
</feature>
<name>A0A0K0FKI0_STRVS</name>
<sequence length="345" mass="39033">MALSQSSVRKKKSNFKSNNGNSVMVKGTPGVGNDDLHSKQSVAKNMNNFINRLTILWSPARATLLFSESEIIELCLRARESFWASPMLAKIDPPCHVFGDIHGQYEDLLAQLHHIGYPPKSRLVFLGDYVDRGSFSIECAMLLFSLKVRYPNDIILVRGNHESRPVTMHYGFYTECERRYSKKVYDAFMDAFCSMPISVLIGNTILGMHGGISEDISSIQQLEQMSRPYEIPIFGPASHFTWSDPDPDSGGFDESPRGAGFLFNEQALAEFLNLHNLQLIVRGHQVVKNGFEFFGERKLATIFSAPNYKKKNTAAVMYVSKQFEITFKLFKNVENIESHRKNAII</sequence>
<dbReference type="PROSITE" id="PS00125">
    <property type="entry name" value="SER_THR_PHOSPHATASE"/>
    <property type="match status" value="1"/>
</dbReference>
<dbReference type="Pfam" id="PF00149">
    <property type="entry name" value="Metallophos"/>
    <property type="match status" value="1"/>
</dbReference>
<keyword evidence="4" id="KW-1185">Reference proteome</keyword>
<dbReference type="PANTHER" id="PTHR11668">
    <property type="entry name" value="SERINE/THREONINE PROTEIN PHOSPHATASE"/>
    <property type="match status" value="1"/>
</dbReference>
<proteinExistence type="inferred from homology"/>
<evidence type="ECO:0000259" key="3">
    <source>
        <dbReference type="PROSITE" id="PS00125"/>
    </source>
</evidence>
<evidence type="ECO:0000256" key="1">
    <source>
        <dbReference type="RuleBase" id="RU004273"/>
    </source>
</evidence>
<evidence type="ECO:0000256" key="2">
    <source>
        <dbReference type="SAM" id="MobiDB-lite"/>
    </source>
</evidence>
<dbReference type="InterPro" id="IPR004843">
    <property type="entry name" value="Calcineurin-like_PHP"/>
</dbReference>
<evidence type="ECO:0000313" key="4">
    <source>
        <dbReference type="Proteomes" id="UP000035680"/>
    </source>
</evidence>
<dbReference type="InterPro" id="IPR050341">
    <property type="entry name" value="PP1_catalytic_subunit"/>
</dbReference>
<dbReference type="WBParaSite" id="SVE_0954400.1">
    <property type="protein sequence ID" value="SVE_0954400.1"/>
    <property type="gene ID" value="SVE_0954400"/>
</dbReference>
<reference evidence="5" key="2">
    <citation type="submission" date="2015-08" db="UniProtKB">
        <authorList>
            <consortium name="WormBaseParasite"/>
        </authorList>
    </citation>
    <scope>IDENTIFICATION</scope>
</reference>
<dbReference type="Gene3D" id="3.60.21.10">
    <property type="match status" value="1"/>
</dbReference>
<comment type="similarity">
    <text evidence="1">Belongs to the PPP phosphatase family.</text>
</comment>
<dbReference type="AlphaFoldDB" id="A0A0K0FKI0"/>
<dbReference type="EC" id="3.1.3.16" evidence="1"/>
<dbReference type="PRINTS" id="PR00114">
    <property type="entry name" value="STPHPHTASE"/>
</dbReference>
<dbReference type="GO" id="GO:0004722">
    <property type="term" value="F:protein serine/threonine phosphatase activity"/>
    <property type="evidence" value="ECO:0007669"/>
    <property type="project" value="UniProtKB-EC"/>
</dbReference>
<dbReference type="SMART" id="SM00156">
    <property type="entry name" value="PP2Ac"/>
    <property type="match status" value="1"/>
</dbReference>
<keyword evidence="1" id="KW-0378">Hydrolase</keyword>
<comment type="catalytic activity">
    <reaction evidence="1">
        <text>O-phospho-L-threonyl-[protein] + H2O = L-threonyl-[protein] + phosphate</text>
        <dbReference type="Rhea" id="RHEA:47004"/>
        <dbReference type="Rhea" id="RHEA-COMP:11060"/>
        <dbReference type="Rhea" id="RHEA-COMP:11605"/>
        <dbReference type="ChEBI" id="CHEBI:15377"/>
        <dbReference type="ChEBI" id="CHEBI:30013"/>
        <dbReference type="ChEBI" id="CHEBI:43474"/>
        <dbReference type="ChEBI" id="CHEBI:61977"/>
        <dbReference type="EC" id="3.1.3.16"/>
    </reaction>
</comment>
<dbReference type="STRING" id="75913.A0A0K0FKI0"/>
<feature type="domain" description="Serine/threonine specific protein phosphatases" evidence="3">
    <location>
        <begin position="157"/>
        <end position="162"/>
    </location>
</feature>
<dbReference type="GO" id="GO:0005634">
    <property type="term" value="C:nucleus"/>
    <property type="evidence" value="ECO:0007669"/>
    <property type="project" value="TreeGrafter"/>
</dbReference>
<dbReference type="PANTHER" id="PTHR11668:SF477">
    <property type="entry name" value="SERINE_THREONINE-PROTEIN PHOSPHATASE"/>
    <property type="match status" value="1"/>
</dbReference>
<reference evidence="4" key="1">
    <citation type="submission" date="2014-07" db="EMBL/GenBank/DDBJ databases">
        <authorList>
            <person name="Martin A.A"/>
            <person name="De Silva N."/>
        </authorList>
    </citation>
    <scope>NUCLEOTIDE SEQUENCE</scope>
</reference>
<evidence type="ECO:0000313" key="5">
    <source>
        <dbReference type="WBParaSite" id="SVE_0954400.1"/>
    </source>
</evidence>
<dbReference type="GO" id="GO:0005737">
    <property type="term" value="C:cytoplasm"/>
    <property type="evidence" value="ECO:0007669"/>
    <property type="project" value="TreeGrafter"/>
</dbReference>
<protein>
    <recommendedName>
        <fullName evidence="1">Serine/threonine-protein phosphatase</fullName>
        <ecNumber evidence="1">3.1.3.16</ecNumber>
    </recommendedName>
</protein>